<comment type="caution">
    <text evidence="2">The sequence shown here is derived from an EMBL/GenBank/DDBJ whole genome shotgun (WGS) entry which is preliminary data.</text>
</comment>
<keyword evidence="1" id="KW-0472">Membrane</keyword>
<dbReference type="EMBL" id="JBHUDJ010000003">
    <property type="protein sequence ID" value="MFD1587213.1"/>
    <property type="molecule type" value="Genomic_DNA"/>
</dbReference>
<reference evidence="2 3" key="1">
    <citation type="journal article" date="2019" name="Int. J. Syst. Evol. Microbiol.">
        <title>The Global Catalogue of Microorganisms (GCM) 10K type strain sequencing project: providing services to taxonomists for standard genome sequencing and annotation.</title>
        <authorList>
            <consortium name="The Broad Institute Genomics Platform"/>
            <consortium name="The Broad Institute Genome Sequencing Center for Infectious Disease"/>
            <person name="Wu L."/>
            <person name="Ma J."/>
        </authorList>
    </citation>
    <scope>NUCLEOTIDE SEQUENCE [LARGE SCALE GENOMIC DNA]</scope>
    <source>
        <strain evidence="2 3">CGMCC 1.12125</strain>
    </source>
</reference>
<organism evidence="2 3">
    <name type="scientific">Halorientalis brevis</name>
    <dbReference type="NCBI Taxonomy" id="1126241"/>
    <lineage>
        <taxon>Archaea</taxon>
        <taxon>Methanobacteriati</taxon>
        <taxon>Methanobacteriota</taxon>
        <taxon>Stenosarchaea group</taxon>
        <taxon>Halobacteria</taxon>
        <taxon>Halobacteriales</taxon>
        <taxon>Haloarculaceae</taxon>
        <taxon>Halorientalis</taxon>
    </lineage>
</organism>
<protein>
    <submittedName>
        <fullName evidence="2">Cox cluster protein</fullName>
    </submittedName>
</protein>
<gene>
    <name evidence="2" type="ORF">ACFR9U_09475</name>
</gene>
<evidence type="ECO:0000313" key="2">
    <source>
        <dbReference type="EMBL" id="MFD1587213.1"/>
    </source>
</evidence>
<evidence type="ECO:0000313" key="3">
    <source>
        <dbReference type="Proteomes" id="UP001597119"/>
    </source>
</evidence>
<accession>A0ABD6CCQ9</accession>
<dbReference type="Proteomes" id="UP001597119">
    <property type="component" value="Unassembled WGS sequence"/>
</dbReference>
<feature type="transmembrane region" description="Helical" evidence="1">
    <location>
        <begin position="20"/>
        <end position="47"/>
    </location>
</feature>
<keyword evidence="1" id="KW-0812">Transmembrane</keyword>
<dbReference type="Pfam" id="PF24396">
    <property type="entry name" value="DUF7541"/>
    <property type="match status" value="1"/>
</dbReference>
<dbReference type="InterPro" id="IPR055963">
    <property type="entry name" value="DUF7541"/>
</dbReference>
<dbReference type="RefSeq" id="WP_247374413.1">
    <property type="nucleotide sequence ID" value="NZ_JALLGV010000001.1"/>
</dbReference>
<keyword evidence="3" id="KW-1185">Reference proteome</keyword>
<feature type="transmembrane region" description="Helical" evidence="1">
    <location>
        <begin position="111"/>
        <end position="131"/>
    </location>
</feature>
<keyword evidence="1" id="KW-1133">Transmembrane helix</keyword>
<dbReference type="AlphaFoldDB" id="A0ABD6CCQ9"/>
<evidence type="ECO:0000256" key="1">
    <source>
        <dbReference type="SAM" id="Phobius"/>
    </source>
</evidence>
<proteinExistence type="predicted"/>
<feature type="transmembrane region" description="Helical" evidence="1">
    <location>
        <begin position="59"/>
        <end position="84"/>
    </location>
</feature>
<sequence length="138" mass="13691">MNEEPGLSDQYRMASPWPLFVALGVTLSEVGIIIGIFAIAVGGLLLLGGSVAGILKESGYVEALWGSLVGFGALLLVAGGALFASQVGVDAGVMVDVIANPGDFGPVVPRALAITISGVILVAAGGAGRVLEANAMDA</sequence>
<name>A0ABD6CCQ9_9EURY</name>